<dbReference type="SUPFAM" id="SSF46955">
    <property type="entry name" value="Putative DNA-binding domain"/>
    <property type="match status" value="1"/>
</dbReference>
<feature type="domain" description="HTH merR-type" evidence="5">
    <location>
        <begin position="5"/>
        <end position="74"/>
    </location>
</feature>
<dbReference type="AlphaFoldDB" id="A0A3M8R348"/>
<dbReference type="PANTHER" id="PTHR30204:SF69">
    <property type="entry name" value="MERR-FAMILY TRANSCRIPTIONAL REGULATOR"/>
    <property type="match status" value="1"/>
</dbReference>
<gene>
    <name evidence="6" type="ORF">EC580_08270</name>
</gene>
<dbReference type="PRINTS" id="PR00040">
    <property type="entry name" value="HTHMERR"/>
</dbReference>
<name>A0A3M8R348_9PROT</name>
<organism evidence="6">
    <name type="scientific">Acidithiobacillus sulfuriphilus</name>
    <dbReference type="NCBI Taxonomy" id="1867749"/>
    <lineage>
        <taxon>Bacteria</taxon>
        <taxon>Pseudomonadati</taxon>
        <taxon>Pseudomonadota</taxon>
        <taxon>Acidithiobacillia</taxon>
        <taxon>Acidithiobacillales</taxon>
        <taxon>Acidithiobacillaceae</taxon>
        <taxon>Acidithiobacillus</taxon>
    </lineage>
</organism>
<dbReference type="GO" id="GO:0003700">
    <property type="term" value="F:DNA-binding transcription factor activity"/>
    <property type="evidence" value="ECO:0007669"/>
    <property type="project" value="InterPro"/>
</dbReference>
<dbReference type="PROSITE" id="PS00552">
    <property type="entry name" value="HTH_MERR_1"/>
    <property type="match status" value="1"/>
</dbReference>
<sequence length="137" mass="15610">MPEPGISIGQVAKAAGVHVETIRFYERRGLILQPEKPLYGMRRYPPEIVARIRFIKHAQLLGFTLREVRELLGLRIDSPDTCAEMQRRAKGKLAKVQEKILALRTMETVLESLVHACEQQDLVHPACPILQVMDENE</sequence>
<dbReference type="PANTHER" id="PTHR30204">
    <property type="entry name" value="REDOX-CYCLING DRUG-SENSING TRANSCRIPTIONAL ACTIVATOR SOXR"/>
    <property type="match status" value="1"/>
</dbReference>
<evidence type="ECO:0000313" key="6">
    <source>
        <dbReference type="EMBL" id="RNF61614.1"/>
    </source>
</evidence>
<protein>
    <submittedName>
        <fullName evidence="6">MerR family transcriptional regulator</fullName>
    </submittedName>
</protein>
<dbReference type="InterPro" id="IPR009061">
    <property type="entry name" value="DNA-bd_dom_put_sf"/>
</dbReference>
<reference evidence="6" key="1">
    <citation type="submission" date="2018-10" db="EMBL/GenBank/DDBJ databases">
        <title>Acidithiobacillus sulfuriphilus sp. nov.: an extremely acidophilic sulfur-oxidizing chemolithotroph isolated from a neutral pH environment.</title>
        <authorList>
            <person name="Falagan C."/>
            <person name="Moya-Beltran A."/>
            <person name="Quatrini R."/>
            <person name="Johnson D.B."/>
        </authorList>
    </citation>
    <scope>NUCLEOTIDE SEQUENCE [LARGE SCALE GENOMIC DNA]</scope>
    <source>
        <strain evidence="6">CJ-2</strain>
    </source>
</reference>
<dbReference type="OrthoDB" id="5297305at2"/>
<keyword evidence="2" id="KW-0805">Transcription regulation</keyword>
<keyword evidence="3" id="KW-0238">DNA-binding</keyword>
<dbReference type="PROSITE" id="PS50937">
    <property type="entry name" value="HTH_MERR_2"/>
    <property type="match status" value="1"/>
</dbReference>
<dbReference type="InterPro" id="IPR047057">
    <property type="entry name" value="MerR_fam"/>
</dbReference>
<dbReference type="RefSeq" id="WP_123103988.1">
    <property type="nucleotide sequence ID" value="NZ_CP127527.1"/>
</dbReference>
<dbReference type="GO" id="GO:0003677">
    <property type="term" value="F:DNA binding"/>
    <property type="evidence" value="ECO:0007669"/>
    <property type="project" value="UniProtKB-KW"/>
</dbReference>
<accession>A0A3M8R348</accession>
<evidence type="ECO:0000256" key="4">
    <source>
        <dbReference type="ARBA" id="ARBA00023163"/>
    </source>
</evidence>
<keyword evidence="4" id="KW-0804">Transcription</keyword>
<dbReference type="Gene3D" id="1.10.1660.10">
    <property type="match status" value="1"/>
</dbReference>
<evidence type="ECO:0000256" key="1">
    <source>
        <dbReference type="ARBA" id="ARBA00022491"/>
    </source>
</evidence>
<keyword evidence="1" id="KW-0678">Repressor</keyword>
<dbReference type="SMART" id="SM00422">
    <property type="entry name" value="HTH_MERR"/>
    <property type="match status" value="1"/>
</dbReference>
<evidence type="ECO:0000256" key="2">
    <source>
        <dbReference type="ARBA" id="ARBA00023015"/>
    </source>
</evidence>
<dbReference type="InterPro" id="IPR000551">
    <property type="entry name" value="MerR-type_HTH_dom"/>
</dbReference>
<proteinExistence type="predicted"/>
<dbReference type="Pfam" id="PF13411">
    <property type="entry name" value="MerR_1"/>
    <property type="match status" value="1"/>
</dbReference>
<evidence type="ECO:0000259" key="5">
    <source>
        <dbReference type="PROSITE" id="PS50937"/>
    </source>
</evidence>
<comment type="caution">
    <text evidence="6">The sequence shown here is derived from an EMBL/GenBank/DDBJ whole genome shotgun (WGS) entry which is preliminary data.</text>
</comment>
<dbReference type="EMBL" id="RIZI01000168">
    <property type="protein sequence ID" value="RNF61614.1"/>
    <property type="molecule type" value="Genomic_DNA"/>
</dbReference>
<evidence type="ECO:0000256" key="3">
    <source>
        <dbReference type="ARBA" id="ARBA00023125"/>
    </source>
</evidence>